<name>A0ABV4NBS2_9VIBR</name>
<keyword evidence="5" id="KW-1185">Reference proteome</keyword>
<dbReference type="Gene3D" id="3.40.190.10">
    <property type="entry name" value="Periplasmic binding protein-like II"/>
    <property type="match status" value="1"/>
</dbReference>
<dbReference type="PANTHER" id="PTHR30290">
    <property type="entry name" value="PERIPLASMIC BINDING COMPONENT OF ABC TRANSPORTER"/>
    <property type="match status" value="1"/>
</dbReference>
<evidence type="ECO:0000256" key="1">
    <source>
        <dbReference type="ARBA" id="ARBA00023125"/>
    </source>
</evidence>
<comment type="caution">
    <text evidence="4">The sequence shown here is derived from an EMBL/GenBank/DDBJ whole genome shotgun (WGS) entry which is preliminary data.</text>
</comment>
<dbReference type="InterPro" id="IPR000914">
    <property type="entry name" value="SBP_5_dom"/>
</dbReference>
<dbReference type="SUPFAM" id="SSF53850">
    <property type="entry name" value="Periplasmic binding protein-like II"/>
    <property type="match status" value="1"/>
</dbReference>
<keyword evidence="1" id="KW-0238">DNA-binding</keyword>
<feature type="domain" description="Transcriptional regulator SgrR N-terminal HTH" evidence="3">
    <location>
        <begin position="5"/>
        <end position="119"/>
    </location>
</feature>
<reference evidence="4 5" key="1">
    <citation type="journal article" date="2024" name="ISME J.">
        <title>Tailless and filamentous prophages are predominant in marine Vibrio.</title>
        <authorList>
            <person name="Steensen K."/>
            <person name="Seneca J."/>
            <person name="Bartlau N."/>
            <person name="Yu X.A."/>
            <person name="Hussain F.A."/>
            <person name="Polz M.F."/>
        </authorList>
    </citation>
    <scope>NUCLEOTIDE SEQUENCE [LARGE SCALE GENOMIC DNA]</scope>
    <source>
        <strain evidence="4 5">10N.222.51.A1</strain>
    </source>
</reference>
<evidence type="ECO:0000259" key="2">
    <source>
        <dbReference type="Pfam" id="PF00496"/>
    </source>
</evidence>
<dbReference type="Proteomes" id="UP001570417">
    <property type="component" value="Unassembled WGS sequence"/>
</dbReference>
<evidence type="ECO:0000259" key="3">
    <source>
        <dbReference type="Pfam" id="PF12793"/>
    </source>
</evidence>
<dbReference type="InterPro" id="IPR025370">
    <property type="entry name" value="SgrR_HTH_N"/>
</dbReference>
<feature type="domain" description="Solute-binding protein family 5" evidence="2">
    <location>
        <begin position="163"/>
        <end position="307"/>
    </location>
</feature>
<proteinExistence type="predicted"/>
<dbReference type="Pfam" id="PF12793">
    <property type="entry name" value="SgrR_N"/>
    <property type="match status" value="1"/>
</dbReference>
<dbReference type="CDD" id="cd08507">
    <property type="entry name" value="PBP2_SgrR_like"/>
    <property type="match status" value="1"/>
</dbReference>
<protein>
    <submittedName>
        <fullName evidence="4">SgrR family transcriptional regulator</fullName>
    </submittedName>
</protein>
<dbReference type="PANTHER" id="PTHR30290:SF72">
    <property type="entry name" value="HTH-TYPE TRANSCRIPTIONAL REGULATOR SGRR"/>
    <property type="match status" value="1"/>
</dbReference>
<dbReference type="InterPro" id="IPR039424">
    <property type="entry name" value="SBP_5"/>
</dbReference>
<dbReference type="RefSeq" id="WP_273294359.1">
    <property type="nucleotide sequence ID" value="NZ_JBFRUW010000023.1"/>
</dbReference>
<accession>A0ABV4NBS2</accession>
<sequence>MSSPRLRVQFETLFKHCDGKDTDIQLEEITDVLCCTRRNARIVLNKLEEEGWIEWHPAAGRGKLSKLNFKQNRNDVSENLARRYLEEGKIGQALTVLDSDAGKLTQVIQRYLGVQYQEGEQVIRLPYYRPLSMLNPSKSMRRSEQHIACQVFSGLTRLDDHDKLQPDLAHTWQSVSDTHWRFYLRPGVRFHNGEPLLTEHVVVNLLALESLNMFSHIKDVTSSENWVVDVFLTRPDKHFPLALTESSAKITLPQSLRGEDYDLKPIGTGPYRIEANNEKRLVLHAFDGYFGFRPLVDRVEVWVVDEAYSSMVYPSLSKPVMADRGESDEVELDPGCTYLLLNRRSGIATDPRWAIFLSNALNASDLFAHIPKEKVIDLGVLHAYGLKPGWYDIKLSPVEAPPTNNKEITVAYHFQHPMFPILAKAIAKVLKSYGVAVEFITYDHTLPEPENVDVWIKPMGISNNRDDALAGWLMDYSDIELLSPLDDFDEWCQLVDQWRAGEHDAFPARQLGKQLVNSYQLIPMFHCWLGVNKDQCGTLQNAKCNALGWFDFSQVWVKPELNRLSS</sequence>
<organism evidence="4 5">
    <name type="scientific">Vibrio gallaecicus</name>
    <dbReference type="NCBI Taxonomy" id="552386"/>
    <lineage>
        <taxon>Bacteria</taxon>
        <taxon>Pseudomonadati</taxon>
        <taxon>Pseudomonadota</taxon>
        <taxon>Gammaproteobacteria</taxon>
        <taxon>Vibrionales</taxon>
        <taxon>Vibrionaceae</taxon>
        <taxon>Vibrio</taxon>
    </lineage>
</organism>
<evidence type="ECO:0000313" key="5">
    <source>
        <dbReference type="Proteomes" id="UP001570417"/>
    </source>
</evidence>
<dbReference type="EMBL" id="JBFRUW010000023">
    <property type="protein sequence ID" value="MFA0568429.1"/>
    <property type="molecule type" value="Genomic_DNA"/>
</dbReference>
<dbReference type="Pfam" id="PF00496">
    <property type="entry name" value="SBP_bac_5"/>
    <property type="match status" value="1"/>
</dbReference>
<evidence type="ECO:0000313" key="4">
    <source>
        <dbReference type="EMBL" id="MFA0568429.1"/>
    </source>
</evidence>
<gene>
    <name evidence="4" type="ORF">AB4566_09080</name>
</gene>